<dbReference type="Proteomes" id="UP000199398">
    <property type="component" value="Unassembled WGS sequence"/>
</dbReference>
<dbReference type="EMBL" id="FOUP01000004">
    <property type="protein sequence ID" value="SFN43652.1"/>
    <property type="molecule type" value="Genomic_DNA"/>
</dbReference>
<gene>
    <name evidence="1" type="ORF">ATL45_1137</name>
    <name evidence="2" type="ORF">SAMN05421805_104354</name>
</gene>
<dbReference type="InterPro" id="IPR050583">
    <property type="entry name" value="Mycobacterial_A85_antigen"/>
</dbReference>
<reference evidence="2 3" key="1">
    <citation type="submission" date="2016-10" db="EMBL/GenBank/DDBJ databases">
        <authorList>
            <person name="de Groot N.N."/>
        </authorList>
    </citation>
    <scope>NUCLEOTIDE SEQUENCE [LARGE SCALE GENOMIC DNA]</scope>
    <source>
        <strain evidence="2 3">CPCC 201259</strain>
    </source>
</reference>
<protein>
    <submittedName>
        <fullName evidence="1 2">Esterase</fullName>
    </submittedName>
</protein>
<dbReference type="InterPro" id="IPR000801">
    <property type="entry name" value="Esterase-like"/>
</dbReference>
<name>A0A1I4Z069_9PSEU</name>
<dbReference type="Pfam" id="PF00756">
    <property type="entry name" value="Esterase"/>
    <property type="match status" value="1"/>
</dbReference>
<dbReference type="GO" id="GO:0016747">
    <property type="term" value="F:acyltransferase activity, transferring groups other than amino-acyl groups"/>
    <property type="evidence" value="ECO:0007669"/>
    <property type="project" value="TreeGrafter"/>
</dbReference>
<evidence type="ECO:0000313" key="4">
    <source>
        <dbReference type="Proteomes" id="UP000270697"/>
    </source>
</evidence>
<keyword evidence="4" id="KW-1185">Reference proteome</keyword>
<dbReference type="RefSeq" id="WP_093152374.1">
    <property type="nucleotide sequence ID" value="NZ_FOUP01000004.1"/>
</dbReference>
<dbReference type="SUPFAM" id="SSF53474">
    <property type="entry name" value="alpha/beta-Hydrolases"/>
    <property type="match status" value="1"/>
</dbReference>
<dbReference type="OrthoDB" id="3210113at2"/>
<dbReference type="InterPro" id="IPR029058">
    <property type="entry name" value="AB_hydrolase_fold"/>
</dbReference>
<dbReference type="Proteomes" id="UP000270697">
    <property type="component" value="Unassembled WGS sequence"/>
</dbReference>
<dbReference type="Gene3D" id="3.40.50.1820">
    <property type="entry name" value="alpha/beta hydrolase"/>
    <property type="match status" value="1"/>
</dbReference>
<evidence type="ECO:0000313" key="2">
    <source>
        <dbReference type="EMBL" id="SFN43652.1"/>
    </source>
</evidence>
<reference evidence="1 4" key="2">
    <citation type="submission" date="2018-10" db="EMBL/GenBank/DDBJ databases">
        <title>Sequencing the genomes of 1000 actinobacteria strains.</title>
        <authorList>
            <person name="Klenk H.-P."/>
        </authorList>
    </citation>
    <scope>NUCLEOTIDE SEQUENCE [LARGE SCALE GENOMIC DNA]</scope>
    <source>
        <strain evidence="1 4">DSM 45119</strain>
    </source>
</reference>
<organism evidence="2 3">
    <name type="scientific">Saccharopolyspora antimicrobica</name>
    <dbReference type="NCBI Taxonomy" id="455193"/>
    <lineage>
        <taxon>Bacteria</taxon>
        <taxon>Bacillati</taxon>
        <taxon>Actinomycetota</taxon>
        <taxon>Actinomycetes</taxon>
        <taxon>Pseudonocardiales</taxon>
        <taxon>Pseudonocardiaceae</taxon>
        <taxon>Saccharopolyspora</taxon>
    </lineage>
</organism>
<dbReference type="PANTHER" id="PTHR48098">
    <property type="entry name" value="ENTEROCHELIN ESTERASE-RELATED"/>
    <property type="match status" value="1"/>
</dbReference>
<dbReference type="EMBL" id="RBXX01000002">
    <property type="protein sequence ID" value="RKT82879.1"/>
    <property type="molecule type" value="Genomic_DNA"/>
</dbReference>
<dbReference type="PANTHER" id="PTHR48098:SF1">
    <property type="entry name" value="DIACYLGLYCEROL ACYLTRANSFERASE_MYCOLYLTRANSFERASE AG85A"/>
    <property type="match status" value="1"/>
</dbReference>
<sequence length="292" mass="31680">MRDSQGRHLLPRRSVLAAGITGAAALGLGLGGRFGSAPPGTPVPLANQSNVSVERLYSHARNCFINFVLMSPKGVPRQGLPVCLMLHGRFGDARKSVGGLPGWLSDSVASGRIPPFAFLAVDGGGNNYWHRRPNDDPLWMLLGEVPRWLAERNLGGPDHRPFAAAGISMGGFGALLYARRRREMGHPLSAAAVVSPALITSWPEMRKRKAFTTEAEWAEIDPLRHIGSLGNLPLGVWCGTEDRFIEGTRRFIRMAEPDYASTTPGGHNSRYYRKALPEVVNFIGGELPAATR</sequence>
<proteinExistence type="predicted"/>
<evidence type="ECO:0000313" key="1">
    <source>
        <dbReference type="EMBL" id="RKT82879.1"/>
    </source>
</evidence>
<dbReference type="STRING" id="455193.SAMN05421805_104354"/>
<dbReference type="AlphaFoldDB" id="A0A1I4Z069"/>
<evidence type="ECO:0000313" key="3">
    <source>
        <dbReference type="Proteomes" id="UP000199398"/>
    </source>
</evidence>
<accession>A0A1I4Z069</accession>